<evidence type="ECO:0000256" key="3">
    <source>
        <dbReference type="ARBA" id="ARBA00022679"/>
    </source>
</evidence>
<feature type="domain" description="Histidine kinase" evidence="8">
    <location>
        <begin position="356"/>
        <end position="548"/>
    </location>
</feature>
<evidence type="ECO:0000256" key="7">
    <source>
        <dbReference type="SAM" id="Phobius"/>
    </source>
</evidence>
<dbReference type="InterPro" id="IPR036097">
    <property type="entry name" value="HisK_dim/P_sf"/>
</dbReference>
<dbReference type="InterPro" id="IPR035965">
    <property type="entry name" value="PAS-like_dom_sf"/>
</dbReference>
<keyword evidence="3" id="KW-0808">Transferase</keyword>
<evidence type="ECO:0000256" key="4">
    <source>
        <dbReference type="ARBA" id="ARBA00022777"/>
    </source>
</evidence>
<evidence type="ECO:0000259" key="8">
    <source>
        <dbReference type="PROSITE" id="PS50109"/>
    </source>
</evidence>
<dbReference type="EC" id="2.7.13.3" evidence="2"/>
<dbReference type="InterPro" id="IPR036890">
    <property type="entry name" value="HATPase_C_sf"/>
</dbReference>
<dbReference type="SMART" id="SM00388">
    <property type="entry name" value="HisKA"/>
    <property type="match status" value="1"/>
</dbReference>
<keyword evidence="6" id="KW-0175">Coiled coil</keyword>
<keyword evidence="7" id="KW-1133">Transmembrane helix</keyword>
<dbReference type="InterPro" id="IPR003661">
    <property type="entry name" value="HisK_dim/P_dom"/>
</dbReference>
<sequence length="548" mass="59702">MAGVHPIQLGYSLVFGATALICFAAVRRALDRLDDSDARTGLVALLATTGLWASFYVGRILSAAPGVQLMFYLLGLIAGLASVGGWLYFCSAYAGKSYHRTPAFRRVAVFVFLTIIAVKLTSPVHGLYFSTAPATTPFPHLVIRLGTLHWIVTGLAYALSAIGFYMLFETFRGSNYTTGRLSLLVGLAGLPVVFDLIAYSGYGPVLTLNYEPIGVALFAVGVLYVADGSFVTVRRFEREQLLDELEEGIIIVDADWRVKDTNEAARTLFPELADSVDESVSEVVPELAEVLPAGESRVIRVSESGVERRYLLSMQPLTVGQTTVGRALVLTDVTAIERQRQRVRRHETQLDNFEEAITHELRNTLNVVQGNIELVAADLPPDAEAEQRIRTASEAVDRMGIIVSDLVMIAQLGRQVEETETVDVDAAMRRAFAAVAGADCGLTTTGLGEISTDRRRTEQLFESLFEFCLRNGAEAVEASRNSETFVIEDDGQPLSAVDVDRAFAYGQAVPDAESGMLLPVVRTLAEANGWTVDVDAAYDDGARFVIRR</sequence>
<dbReference type="SUPFAM" id="SSF55874">
    <property type="entry name" value="ATPase domain of HSP90 chaperone/DNA topoisomerase II/histidine kinase"/>
    <property type="match status" value="1"/>
</dbReference>
<evidence type="ECO:0000256" key="5">
    <source>
        <dbReference type="ARBA" id="ARBA00023012"/>
    </source>
</evidence>
<dbReference type="GO" id="GO:0000155">
    <property type="term" value="F:phosphorelay sensor kinase activity"/>
    <property type="evidence" value="ECO:0007669"/>
    <property type="project" value="InterPro"/>
</dbReference>
<comment type="catalytic activity">
    <reaction evidence="1">
        <text>ATP + protein L-histidine = ADP + protein N-phospho-L-histidine.</text>
        <dbReference type="EC" id="2.7.13.3"/>
    </reaction>
</comment>
<evidence type="ECO:0000256" key="2">
    <source>
        <dbReference type="ARBA" id="ARBA00012438"/>
    </source>
</evidence>
<dbReference type="InterPro" id="IPR050736">
    <property type="entry name" value="Sensor_HK_Regulatory"/>
</dbReference>
<comment type="caution">
    <text evidence="9">The sequence shown here is derived from an EMBL/GenBank/DDBJ whole genome shotgun (WGS) entry which is preliminary data.</text>
</comment>
<keyword evidence="7" id="KW-0472">Membrane</keyword>
<dbReference type="Proteomes" id="UP000546257">
    <property type="component" value="Unassembled WGS sequence"/>
</dbReference>
<dbReference type="InterPro" id="IPR005467">
    <property type="entry name" value="His_kinase_dom"/>
</dbReference>
<reference evidence="9 10" key="1">
    <citation type="submission" date="2020-08" db="EMBL/GenBank/DDBJ databases">
        <authorList>
            <person name="Seo M.-J."/>
        </authorList>
    </citation>
    <scope>NUCLEOTIDE SEQUENCE [LARGE SCALE GENOMIC DNA]</scope>
    <source>
        <strain evidence="9 10">MBLA0160</strain>
    </source>
</reference>
<feature type="transmembrane region" description="Helical" evidence="7">
    <location>
        <begin position="6"/>
        <end position="26"/>
    </location>
</feature>
<keyword evidence="4 9" id="KW-0418">Kinase</keyword>
<evidence type="ECO:0000256" key="6">
    <source>
        <dbReference type="SAM" id="Coils"/>
    </source>
</evidence>
<name>A0A7J9SIH5_9EURY</name>
<dbReference type="Gene3D" id="3.30.450.20">
    <property type="entry name" value="PAS domain"/>
    <property type="match status" value="1"/>
</dbReference>
<accession>A0A7J9SIH5</accession>
<dbReference type="RefSeq" id="WP_185193111.1">
    <property type="nucleotide sequence ID" value="NZ_JACKXD010000003.1"/>
</dbReference>
<feature type="transmembrane region" description="Helical" evidence="7">
    <location>
        <begin position="180"/>
        <end position="201"/>
    </location>
</feature>
<keyword evidence="7" id="KW-0812">Transmembrane</keyword>
<dbReference type="SUPFAM" id="SSF55785">
    <property type="entry name" value="PYP-like sensor domain (PAS domain)"/>
    <property type="match status" value="1"/>
</dbReference>
<dbReference type="Pfam" id="PF16927">
    <property type="entry name" value="HisKA_7TM"/>
    <property type="match status" value="1"/>
</dbReference>
<evidence type="ECO:0000256" key="1">
    <source>
        <dbReference type="ARBA" id="ARBA00000085"/>
    </source>
</evidence>
<dbReference type="InterPro" id="IPR031621">
    <property type="entry name" value="HisKA_7TM"/>
</dbReference>
<organism evidence="9 10">
    <name type="scientific">Halobellus ruber</name>
    <dbReference type="NCBI Taxonomy" id="2761102"/>
    <lineage>
        <taxon>Archaea</taxon>
        <taxon>Methanobacteriati</taxon>
        <taxon>Methanobacteriota</taxon>
        <taxon>Stenosarchaea group</taxon>
        <taxon>Halobacteria</taxon>
        <taxon>Halobacteriales</taxon>
        <taxon>Haloferacaceae</taxon>
        <taxon>Halobellus</taxon>
    </lineage>
</organism>
<dbReference type="EMBL" id="JACKXD010000003">
    <property type="protein sequence ID" value="MBB6646760.1"/>
    <property type="molecule type" value="Genomic_DNA"/>
</dbReference>
<dbReference type="SUPFAM" id="SSF47384">
    <property type="entry name" value="Homodimeric domain of signal transducing histidine kinase"/>
    <property type="match status" value="1"/>
</dbReference>
<protein>
    <recommendedName>
        <fullName evidence="2">histidine kinase</fullName>
        <ecNumber evidence="2">2.7.13.3</ecNumber>
    </recommendedName>
</protein>
<feature type="transmembrane region" description="Helical" evidence="7">
    <location>
        <begin position="107"/>
        <end position="128"/>
    </location>
</feature>
<evidence type="ECO:0000313" key="9">
    <source>
        <dbReference type="EMBL" id="MBB6646760.1"/>
    </source>
</evidence>
<dbReference type="Gene3D" id="3.30.565.10">
    <property type="entry name" value="Histidine kinase-like ATPase, C-terminal domain"/>
    <property type="match status" value="1"/>
</dbReference>
<feature type="transmembrane region" description="Helical" evidence="7">
    <location>
        <begin position="148"/>
        <end position="168"/>
    </location>
</feature>
<dbReference type="Gene3D" id="1.10.287.130">
    <property type="match status" value="1"/>
</dbReference>
<dbReference type="PROSITE" id="PS50109">
    <property type="entry name" value="HIS_KIN"/>
    <property type="match status" value="1"/>
</dbReference>
<proteinExistence type="predicted"/>
<keyword evidence="10" id="KW-1185">Reference proteome</keyword>
<keyword evidence="5" id="KW-0902">Two-component regulatory system</keyword>
<feature type="transmembrane region" description="Helical" evidence="7">
    <location>
        <begin position="69"/>
        <end position="95"/>
    </location>
</feature>
<feature type="transmembrane region" description="Helical" evidence="7">
    <location>
        <begin position="38"/>
        <end position="57"/>
    </location>
</feature>
<dbReference type="PANTHER" id="PTHR43711:SF1">
    <property type="entry name" value="HISTIDINE KINASE 1"/>
    <property type="match status" value="1"/>
</dbReference>
<evidence type="ECO:0000313" key="10">
    <source>
        <dbReference type="Proteomes" id="UP000546257"/>
    </source>
</evidence>
<feature type="coiled-coil region" evidence="6">
    <location>
        <begin position="336"/>
        <end position="363"/>
    </location>
</feature>
<dbReference type="AlphaFoldDB" id="A0A7J9SIH5"/>
<dbReference type="Pfam" id="PF00512">
    <property type="entry name" value="HisKA"/>
    <property type="match status" value="1"/>
</dbReference>
<feature type="transmembrane region" description="Helical" evidence="7">
    <location>
        <begin position="213"/>
        <end position="233"/>
    </location>
</feature>
<gene>
    <name evidence="9" type="ORF">H5V44_10760</name>
</gene>
<dbReference type="PANTHER" id="PTHR43711">
    <property type="entry name" value="TWO-COMPONENT HISTIDINE KINASE"/>
    <property type="match status" value="1"/>
</dbReference>
<dbReference type="CDD" id="cd00082">
    <property type="entry name" value="HisKA"/>
    <property type="match status" value="1"/>
</dbReference>